<dbReference type="PROSITE" id="PS52015">
    <property type="entry name" value="TONB_CTD"/>
    <property type="match status" value="1"/>
</dbReference>
<gene>
    <name evidence="12" type="ORF">OIK44_02045</name>
</gene>
<dbReference type="PANTHER" id="PTHR33446:SF2">
    <property type="entry name" value="PROTEIN TONB"/>
    <property type="match status" value="1"/>
</dbReference>
<evidence type="ECO:0000256" key="9">
    <source>
        <dbReference type="ARBA" id="ARBA00023136"/>
    </source>
</evidence>
<feature type="compositionally biased region" description="Pro residues" evidence="10">
    <location>
        <begin position="17"/>
        <end position="26"/>
    </location>
</feature>
<dbReference type="Proteomes" id="UP001221208">
    <property type="component" value="Unassembled WGS sequence"/>
</dbReference>
<dbReference type="SUPFAM" id="SSF74653">
    <property type="entry name" value="TolA/TonB C-terminal domain"/>
    <property type="match status" value="1"/>
</dbReference>
<evidence type="ECO:0000256" key="7">
    <source>
        <dbReference type="ARBA" id="ARBA00022927"/>
    </source>
</evidence>
<evidence type="ECO:0000256" key="4">
    <source>
        <dbReference type="ARBA" id="ARBA00022475"/>
    </source>
</evidence>
<keyword evidence="3" id="KW-0813">Transport</keyword>
<evidence type="ECO:0000313" key="13">
    <source>
        <dbReference type="Proteomes" id="UP001221208"/>
    </source>
</evidence>
<reference evidence="12 13" key="1">
    <citation type="submission" date="2022-10" db="EMBL/GenBank/DDBJ databases">
        <title>Janthinobacterium sp. hw3 Genome sequencing.</title>
        <authorList>
            <person name="Park S."/>
        </authorList>
    </citation>
    <scope>NUCLEOTIDE SEQUENCE [LARGE SCALE GENOMIC DNA]</scope>
    <source>
        <strain evidence="13">hw3</strain>
    </source>
</reference>
<feature type="domain" description="TonB C-terminal" evidence="11">
    <location>
        <begin position="35"/>
        <end position="129"/>
    </location>
</feature>
<comment type="subcellular location">
    <subcellularLocation>
        <location evidence="1">Cell inner membrane</location>
        <topology evidence="1">Single-pass membrane protein</topology>
        <orientation evidence="1">Periplasmic side</orientation>
    </subcellularLocation>
</comment>
<dbReference type="Pfam" id="PF03544">
    <property type="entry name" value="TonB_C"/>
    <property type="match status" value="1"/>
</dbReference>
<dbReference type="PANTHER" id="PTHR33446">
    <property type="entry name" value="PROTEIN TONB-RELATED"/>
    <property type="match status" value="1"/>
</dbReference>
<keyword evidence="7" id="KW-0653">Protein transport</keyword>
<evidence type="ECO:0000256" key="2">
    <source>
        <dbReference type="ARBA" id="ARBA00006555"/>
    </source>
</evidence>
<dbReference type="EMBL" id="JAQQXR010000001">
    <property type="protein sequence ID" value="MDC8756365.1"/>
    <property type="molecule type" value="Genomic_DNA"/>
</dbReference>
<accession>A0ABT5JUF9</accession>
<keyword evidence="4" id="KW-1003">Cell membrane</keyword>
<comment type="caution">
    <text evidence="12">The sequence shown here is derived from an EMBL/GenBank/DDBJ whole genome shotgun (WGS) entry which is preliminary data.</text>
</comment>
<evidence type="ECO:0000256" key="8">
    <source>
        <dbReference type="ARBA" id="ARBA00022989"/>
    </source>
</evidence>
<dbReference type="Gene3D" id="3.30.1150.10">
    <property type="match status" value="1"/>
</dbReference>
<dbReference type="InterPro" id="IPR037682">
    <property type="entry name" value="TonB_C"/>
</dbReference>
<evidence type="ECO:0000256" key="5">
    <source>
        <dbReference type="ARBA" id="ARBA00022519"/>
    </source>
</evidence>
<dbReference type="InterPro" id="IPR006260">
    <property type="entry name" value="TonB/TolA_C"/>
</dbReference>
<evidence type="ECO:0000313" key="12">
    <source>
        <dbReference type="EMBL" id="MDC8756365.1"/>
    </source>
</evidence>
<evidence type="ECO:0000256" key="1">
    <source>
        <dbReference type="ARBA" id="ARBA00004383"/>
    </source>
</evidence>
<keyword evidence="5" id="KW-0997">Cell inner membrane</keyword>
<sequence>MPRAAAPADTASVAAAPPAPALPPAPQEVRSGSNSWEGKVLARMERFRRYPAAARARGEEGIVTLRCRVDREGRVLAAAVEHSSGHPALDQAALDTLQRAAPLPRIPDERPEQLELSIPVQFRVRQPGV</sequence>
<keyword evidence="6" id="KW-0812">Transmembrane</keyword>
<evidence type="ECO:0000256" key="10">
    <source>
        <dbReference type="SAM" id="MobiDB-lite"/>
    </source>
</evidence>
<protein>
    <submittedName>
        <fullName evidence="12">Energy transducer TonB</fullName>
    </submittedName>
</protein>
<evidence type="ECO:0000256" key="3">
    <source>
        <dbReference type="ARBA" id="ARBA00022448"/>
    </source>
</evidence>
<keyword evidence="13" id="KW-1185">Reference proteome</keyword>
<keyword evidence="8" id="KW-1133">Transmembrane helix</keyword>
<dbReference type="NCBIfam" id="TIGR01352">
    <property type="entry name" value="tonB_Cterm"/>
    <property type="match status" value="1"/>
</dbReference>
<evidence type="ECO:0000259" key="11">
    <source>
        <dbReference type="PROSITE" id="PS52015"/>
    </source>
</evidence>
<keyword evidence="9" id="KW-0472">Membrane</keyword>
<comment type="similarity">
    <text evidence="2">Belongs to the TonB family.</text>
</comment>
<dbReference type="InterPro" id="IPR051045">
    <property type="entry name" value="TonB-dependent_transducer"/>
</dbReference>
<name>A0ABT5JUF9_9BURK</name>
<organism evidence="12 13">
    <name type="scientific">Janthinobacterium fluminis</name>
    <dbReference type="NCBI Taxonomy" id="2987524"/>
    <lineage>
        <taxon>Bacteria</taxon>
        <taxon>Pseudomonadati</taxon>
        <taxon>Pseudomonadota</taxon>
        <taxon>Betaproteobacteria</taxon>
        <taxon>Burkholderiales</taxon>
        <taxon>Oxalobacteraceae</taxon>
        <taxon>Janthinobacterium</taxon>
    </lineage>
</organism>
<proteinExistence type="inferred from homology"/>
<feature type="region of interest" description="Disordered" evidence="10">
    <location>
        <begin position="1"/>
        <end position="36"/>
    </location>
</feature>
<evidence type="ECO:0000256" key="6">
    <source>
        <dbReference type="ARBA" id="ARBA00022692"/>
    </source>
</evidence>
<feature type="compositionally biased region" description="Low complexity" evidence="10">
    <location>
        <begin position="1"/>
        <end position="16"/>
    </location>
</feature>